<dbReference type="Pfam" id="PF03734">
    <property type="entry name" value="YkuD"/>
    <property type="match status" value="1"/>
</dbReference>
<evidence type="ECO:0000256" key="3">
    <source>
        <dbReference type="ARBA" id="ARBA00022960"/>
    </source>
</evidence>
<dbReference type="UniPathway" id="UPA00219"/>
<name>A0A6J5ZNS7_9ZZZZ</name>
<gene>
    <name evidence="7" type="ORF">UFOPK3522_00941</name>
    <name evidence="8" type="ORF">UFOPK4175_00403</name>
</gene>
<protein>
    <submittedName>
        <fullName evidence="7">Unannotated protein</fullName>
    </submittedName>
</protein>
<dbReference type="InterPro" id="IPR050979">
    <property type="entry name" value="LD-transpeptidase"/>
</dbReference>
<dbReference type="GO" id="GO:0071972">
    <property type="term" value="F:peptidoglycan L,D-transpeptidase activity"/>
    <property type="evidence" value="ECO:0007669"/>
    <property type="project" value="TreeGrafter"/>
</dbReference>
<proteinExistence type="predicted"/>
<evidence type="ECO:0000256" key="5">
    <source>
        <dbReference type="ARBA" id="ARBA00023316"/>
    </source>
</evidence>
<dbReference type="InterPro" id="IPR005490">
    <property type="entry name" value="LD_TPept_cat_dom"/>
</dbReference>
<reference evidence="7" key="1">
    <citation type="submission" date="2020-05" db="EMBL/GenBank/DDBJ databases">
        <authorList>
            <person name="Chiriac C."/>
            <person name="Salcher M."/>
            <person name="Ghai R."/>
            <person name="Kavagutti S V."/>
        </authorList>
    </citation>
    <scope>NUCLEOTIDE SEQUENCE</scope>
</reference>
<keyword evidence="2" id="KW-0808">Transferase</keyword>
<evidence type="ECO:0000259" key="6">
    <source>
        <dbReference type="PROSITE" id="PS52029"/>
    </source>
</evidence>
<dbReference type="GO" id="GO:0071555">
    <property type="term" value="P:cell wall organization"/>
    <property type="evidence" value="ECO:0007669"/>
    <property type="project" value="UniProtKB-KW"/>
</dbReference>
<accession>A0A6J5ZNS7</accession>
<keyword evidence="3" id="KW-0133">Cell shape</keyword>
<evidence type="ECO:0000313" key="8">
    <source>
        <dbReference type="EMBL" id="CAB5031797.1"/>
    </source>
</evidence>
<sequence>MSRVRALLVGATLFAFVGTASASAMPSGAGPLPPGRTVASTATMLSDAPVYPRAGGGAKAIATARADTSWTGSQAVLLILRSQIDSSGRMWLKVALPVRPNGSAGWILGSHAQIGTTAARVEISLRARKLRLRVAGKTVITTSAVVGKSSTPTPVGNFAIYERADSPRGSNVGPFALHLTAFSDVLHSYDGGPGRIAIHGRAGSLLADPLGSAASHGCIRINNSTLRRLAKFARPGTPVTIARGWPTPPSTLIAP</sequence>
<evidence type="ECO:0000256" key="2">
    <source>
        <dbReference type="ARBA" id="ARBA00022679"/>
    </source>
</evidence>
<feature type="domain" description="L,D-TPase catalytic" evidence="6">
    <location>
        <begin position="119"/>
        <end position="242"/>
    </location>
</feature>
<dbReference type="PROSITE" id="PS52029">
    <property type="entry name" value="LD_TPASE"/>
    <property type="match status" value="1"/>
</dbReference>
<organism evidence="7">
    <name type="scientific">freshwater metagenome</name>
    <dbReference type="NCBI Taxonomy" id="449393"/>
    <lineage>
        <taxon>unclassified sequences</taxon>
        <taxon>metagenomes</taxon>
        <taxon>ecological metagenomes</taxon>
    </lineage>
</organism>
<dbReference type="GO" id="GO:0016740">
    <property type="term" value="F:transferase activity"/>
    <property type="evidence" value="ECO:0007669"/>
    <property type="project" value="UniProtKB-KW"/>
</dbReference>
<dbReference type="GO" id="GO:0008360">
    <property type="term" value="P:regulation of cell shape"/>
    <property type="evidence" value="ECO:0007669"/>
    <property type="project" value="UniProtKB-KW"/>
</dbReference>
<dbReference type="EMBL" id="CAFBPX010000050">
    <property type="protein sequence ID" value="CAB5031797.1"/>
    <property type="molecule type" value="Genomic_DNA"/>
</dbReference>
<dbReference type="SUPFAM" id="SSF141523">
    <property type="entry name" value="L,D-transpeptidase catalytic domain-like"/>
    <property type="match status" value="1"/>
</dbReference>
<dbReference type="CDD" id="cd16913">
    <property type="entry name" value="YkuD_like"/>
    <property type="match status" value="1"/>
</dbReference>
<dbReference type="EMBL" id="CAESAO010000075">
    <property type="protein sequence ID" value="CAB4344334.1"/>
    <property type="molecule type" value="Genomic_DNA"/>
</dbReference>
<dbReference type="InterPro" id="IPR038063">
    <property type="entry name" value="Transpep_catalytic_dom"/>
</dbReference>
<evidence type="ECO:0000313" key="7">
    <source>
        <dbReference type="EMBL" id="CAB4344334.1"/>
    </source>
</evidence>
<dbReference type="Gene3D" id="2.40.440.10">
    <property type="entry name" value="L,D-transpeptidase catalytic domain-like"/>
    <property type="match status" value="1"/>
</dbReference>
<evidence type="ECO:0000256" key="4">
    <source>
        <dbReference type="ARBA" id="ARBA00022984"/>
    </source>
</evidence>
<keyword evidence="4" id="KW-0573">Peptidoglycan synthesis</keyword>
<comment type="pathway">
    <text evidence="1">Cell wall biogenesis; peptidoglycan biosynthesis.</text>
</comment>
<evidence type="ECO:0000256" key="1">
    <source>
        <dbReference type="ARBA" id="ARBA00004752"/>
    </source>
</evidence>
<dbReference type="GO" id="GO:0005576">
    <property type="term" value="C:extracellular region"/>
    <property type="evidence" value="ECO:0007669"/>
    <property type="project" value="TreeGrafter"/>
</dbReference>
<dbReference type="PANTHER" id="PTHR30582">
    <property type="entry name" value="L,D-TRANSPEPTIDASE"/>
    <property type="match status" value="1"/>
</dbReference>
<dbReference type="AlphaFoldDB" id="A0A6J5ZNS7"/>
<dbReference type="GO" id="GO:0018104">
    <property type="term" value="P:peptidoglycan-protein cross-linking"/>
    <property type="evidence" value="ECO:0007669"/>
    <property type="project" value="TreeGrafter"/>
</dbReference>
<keyword evidence="5" id="KW-0961">Cell wall biogenesis/degradation</keyword>